<evidence type="ECO:0000313" key="2">
    <source>
        <dbReference type="EMBL" id="GET03734.1"/>
    </source>
</evidence>
<dbReference type="Proteomes" id="UP000615446">
    <property type="component" value="Unassembled WGS sequence"/>
</dbReference>
<organism evidence="2 3">
    <name type="scientific">Rhizophagus clarus</name>
    <dbReference type="NCBI Taxonomy" id="94130"/>
    <lineage>
        <taxon>Eukaryota</taxon>
        <taxon>Fungi</taxon>
        <taxon>Fungi incertae sedis</taxon>
        <taxon>Mucoromycota</taxon>
        <taxon>Glomeromycotina</taxon>
        <taxon>Glomeromycetes</taxon>
        <taxon>Glomerales</taxon>
        <taxon>Glomeraceae</taxon>
        <taxon>Rhizophagus</taxon>
    </lineage>
</organism>
<accession>A0A8H3MAM0</accession>
<feature type="compositionally biased region" description="Basic and acidic residues" evidence="1">
    <location>
        <begin position="45"/>
        <end position="54"/>
    </location>
</feature>
<sequence length="128" mass="14751">MLSILLKEKTNYSLNAKIKNFSGSILLNSRSSASTSTPVRRSTRIKRDEPKDEQLSNNVQELSSENEENSQQQIEEKKIDESPENAVKNRSQIHACFKKQLKTLFNFHIYNNFSDDQKKSSLETITEL</sequence>
<evidence type="ECO:0000256" key="1">
    <source>
        <dbReference type="SAM" id="MobiDB-lite"/>
    </source>
</evidence>
<evidence type="ECO:0000313" key="3">
    <source>
        <dbReference type="Proteomes" id="UP000615446"/>
    </source>
</evidence>
<name>A0A8H3MAM0_9GLOM</name>
<comment type="caution">
    <text evidence="2">The sequence shown here is derived from an EMBL/GenBank/DDBJ whole genome shotgun (WGS) entry which is preliminary data.</text>
</comment>
<proteinExistence type="predicted"/>
<feature type="compositionally biased region" description="Polar residues" evidence="1">
    <location>
        <begin position="29"/>
        <end position="40"/>
    </location>
</feature>
<gene>
    <name evidence="2" type="ORF">RCL2_003006200</name>
</gene>
<feature type="region of interest" description="Disordered" evidence="1">
    <location>
        <begin position="29"/>
        <end position="88"/>
    </location>
</feature>
<feature type="compositionally biased region" description="Low complexity" evidence="1">
    <location>
        <begin position="56"/>
        <end position="73"/>
    </location>
</feature>
<reference evidence="2" key="1">
    <citation type="submission" date="2019-10" db="EMBL/GenBank/DDBJ databases">
        <title>Conservation and host-specific expression of non-tandemly repeated heterogenous ribosome RNA gene in arbuscular mycorrhizal fungi.</title>
        <authorList>
            <person name="Maeda T."/>
            <person name="Kobayashi Y."/>
            <person name="Nakagawa T."/>
            <person name="Ezawa T."/>
            <person name="Yamaguchi K."/>
            <person name="Bino T."/>
            <person name="Nishimoto Y."/>
            <person name="Shigenobu S."/>
            <person name="Kawaguchi M."/>
        </authorList>
    </citation>
    <scope>NUCLEOTIDE SEQUENCE</scope>
    <source>
        <strain evidence="2">HR1</strain>
    </source>
</reference>
<dbReference type="AlphaFoldDB" id="A0A8H3MAM0"/>
<dbReference type="EMBL" id="BLAL01000334">
    <property type="protein sequence ID" value="GET03734.1"/>
    <property type="molecule type" value="Genomic_DNA"/>
</dbReference>
<protein>
    <submittedName>
        <fullName evidence="2">Uncharacterized protein</fullName>
    </submittedName>
</protein>